<dbReference type="STRING" id="258515.SAMN05192585_13015"/>
<dbReference type="AlphaFoldDB" id="A0A1H0DT97"/>
<accession>A0A1H0DT97</accession>
<proteinExistence type="predicted"/>
<evidence type="ECO:0000256" key="1">
    <source>
        <dbReference type="SAM" id="SignalP"/>
    </source>
</evidence>
<evidence type="ECO:0000313" key="2">
    <source>
        <dbReference type="EMBL" id="SDN73266.1"/>
    </source>
</evidence>
<dbReference type="Proteomes" id="UP000199182">
    <property type="component" value="Unassembled WGS sequence"/>
</dbReference>
<feature type="signal peptide" evidence="1">
    <location>
        <begin position="1"/>
        <end position="27"/>
    </location>
</feature>
<reference evidence="2 3" key="1">
    <citation type="submission" date="2016-10" db="EMBL/GenBank/DDBJ databases">
        <authorList>
            <person name="de Groot N.N."/>
        </authorList>
    </citation>
    <scope>NUCLEOTIDE SEQUENCE [LARGE SCALE GENOMIC DNA]</scope>
    <source>
        <strain evidence="2 3">CGMCC 1.5012</strain>
    </source>
</reference>
<dbReference type="EMBL" id="FNID01000030">
    <property type="protein sequence ID" value="SDN73266.1"/>
    <property type="molecule type" value="Genomic_DNA"/>
</dbReference>
<keyword evidence="1" id="KW-0732">Signal</keyword>
<protein>
    <submittedName>
        <fullName evidence="2">Uncharacterized protein</fullName>
    </submittedName>
</protein>
<dbReference type="PROSITE" id="PS51257">
    <property type="entry name" value="PROKAR_LIPOPROTEIN"/>
    <property type="match status" value="1"/>
</dbReference>
<dbReference type="RefSeq" id="WP_092641896.1">
    <property type="nucleotide sequence ID" value="NZ_FNID01000030.1"/>
</dbReference>
<organism evidence="2 3">
    <name type="scientific">Acetanaerobacterium elongatum</name>
    <dbReference type="NCBI Taxonomy" id="258515"/>
    <lineage>
        <taxon>Bacteria</taxon>
        <taxon>Bacillati</taxon>
        <taxon>Bacillota</taxon>
        <taxon>Clostridia</taxon>
        <taxon>Eubacteriales</taxon>
        <taxon>Oscillospiraceae</taxon>
        <taxon>Acetanaerobacterium</taxon>
    </lineage>
</organism>
<sequence length="240" mass="26847">MKLNKQSPFRQAALLLAVLICALPLLFSCGDGSVDHVNGQNKRGQFSSDFPPPLTSGPPFTLPFTISRNFVQLTDGTTVYINVDMIEGEYYDKNSPGYAPGDGIYDTNYNGKYQISVYTAIDQPKAVFTMPVTFERGKLNFDKQFQLVFDDYNGDGSPDFTIGQWGSGKGNVYQIYTVTPNAEIKQLPCDTLSTTSFDYSVQLKKASSNSFSCEAYDEKTNKTVIRTYNWQNDRFVLQLP</sequence>
<name>A0A1H0DT97_9FIRM</name>
<keyword evidence="3" id="KW-1185">Reference proteome</keyword>
<dbReference type="OrthoDB" id="2517683at2"/>
<feature type="chain" id="PRO_5038397174" evidence="1">
    <location>
        <begin position="28"/>
        <end position="240"/>
    </location>
</feature>
<evidence type="ECO:0000313" key="3">
    <source>
        <dbReference type="Proteomes" id="UP000199182"/>
    </source>
</evidence>
<gene>
    <name evidence="2" type="ORF">SAMN05192585_13015</name>
</gene>